<evidence type="ECO:0000259" key="5">
    <source>
        <dbReference type="PROSITE" id="PS50865"/>
    </source>
</evidence>
<feature type="domain" description="MYND-type" evidence="5">
    <location>
        <begin position="52"/>
        <end position="97"/>
    </location>
</feature>
<dbReference type="EMBL" id="KN817522">
    <property type="protein sequence ID" value="KJA28006.1"/>
    <property type="molecule type" value="Genomic_DNA"/>
</dbReference>
<dbReference type="InterPro" id="IPR002893">
    <property type="entry name" value="Znf_MYND"/>
</dbReference>
<keyword evidence="2 4" id="KW-0863">Zinc-finger</keyword>
<evidence type="ECO:0000313" key="7">
    <source>
        <dbReference type="Proteomes" id="UP000054270"/>
    </source>
</evidence>
<dbReference type="Gene3D" id="6.10.140.2220">
    <property type="match status" value="1"/>
</dbReference>
<keyword evidence="7" id="KW-1185">Reference proteome</keyword>
<evidence type="ECO:0000256" key="3">
    <source>
        <dbReference type="ARBA" id="ARBA00022833"/>
    </source>
</evidence>
<accession>A0A0D2PHP0</accession>
<gene>
    <name evidence="6" type="ORF">HYPSUDRAFT_129646</name>
</gene>
<evidence type="ECO:0000256" key="4">
    <source>
        <dbReference type="PROSITE-ProRule" id="PRU00134"/>
    </source>
</evidence>
<dbReference type="OrthoDB" id="5282002at2759"/>
<evidence type="ECO:0000256" key="1">
    <source>
        <dbReference type="ARBA" id="ARBA00022723"/>
    </source>
</evidence>
<protein>
    <recommendedName>
        <fullName evidence="5">MYND-type domain-containing protein</fullName>
    </recommendedName>
</protein>
<reference evidence="7" key="1">
    <citation type="submission" date="2014-04" db="EMBL/GenBank/DDBJ databases">
        <title>Evolutionary Origins and Diversification of the Mycorrhizal Mutualists.</title>
        <authorList>
            <consortium name="DOE Joint Genome Institute"/>
            <consortium name="Mycorrhizal Genomics Consortium"/>
            <person name="Kohler A."/>
            <person name="Kuo A."/>
            <person name="Nagy L.G."/>
            <person name="Floudas D."/>
            <person name="Copeland A."/>
            <person name="Barry K.W."/>
            <person name="Cichocki N."/>
            <person name="Veneault-Fourrey C."/>
            <person name="LaButti K."/>
            <person name="Lindquist E.A."/>
            <person name="Lipzen A."/>
            <person name="Lundell T."/>
            <person name="Morin E."/>
            <person name="Murat C."/>
            <person name="Riley R."/>
            <person name="Ohm R."/>
            <person name="Sun H."/>
            <person name="Tunlid A."/>
            <person name="Henrissat B."/>
            <person name="Grigoriev I.V."/>
            <person name="Hibbett D.S."/>
            <person name="Martin F."/>
        </authorList>
    </citation>
    <scope>NUCLEOTIDE SEQUENCE [LARGE SCALE GENOMIC DNA]</scope>
    <source>
        <strain evidence="7">FD-334 SS-4</strain>
    </source>
</reference>
<dbReference type="PROSITE" id="PS50865">
    <property type="entry name" value="ZF_MYND_2"/>
    <property type="match status" value="1"/>
</dbReference>
<proteinExistence type="predicted"/>
<dbReference type="GO" id="GO:0008270">
    <property type="term" value="F:zinc ion binding"/>
    <property type="evidence" value="ECO:0007669"/>
    <property type="project" value="UniProtKB-KW"/>
</dbReference>
<dbReference type="Proteomes" id="UP000054270">
    <property type="component" value="Unassembled WGS sequence"/>
</dbReference>
<dbReference type="Pfam" id="PF14737">
    <property type="entry name" value="DUF4470"/>
    <property type="match status" value="1"/>
</dbReference>
<name>A0A0D2PHP0_HYPSF</name>
<sequence>MIHDHRYYREFISRLKRPAMAIGDATANSEQSLESYMSYGIGAGPDGRTVVQLHCGNMNGLHNCMNSGVLSCSQCSLIKYCSGRCQRRHWSKHRIDCEHPYMAERWEPEWMTQNRQPLLSNLRFLPSSLSTEVYKNVGVPAYDCLNLLDNEGTGDPTRNIKICMTSAGDIRNLVQTVNNIPDGHSGKVNILVNNSNAIVLNRMLVILCVLLNSGPAIEESAELATHLMYSVSLPETGGSYVRYCANLIYGEDSCDREMSFQVAIKTRGRGRLYSAQPASSIRRVTDMFSSDYSLAKATASMKNAVQDPFYVDDREKLVSTLKPGHRVALHRFWQTGILAPFSTDLKAFKSPNRLMFTPQGEWMGTNSAVNPLHGWDVAAVQQSGLESGCDPAGDIFGCLFFHIKSELREFAVRVKERDISIHLLQYDSRLLSKGISIGVLPEFSDASFDRVDIGDMSDRLSVTECLTDWAALLNRNNEKACIIMHSKKWHEETPMSIARDNPRALKVLTERCRRVSSVKPTLRPLFSGSQTRFSSRLLASLDAFVDHERAFLEYLDNQGAQSTCCKLGISLRQIHCVHPKRTGIPIHLVSQKLPNLSKEEFYEQFILGGADLTIRFAEFEAIASN</sequence>
<keyword evidence="1" id="KW-0479">Metal-binding</keyword>
<dbReference type="SUPFAM" id="SSF144232">
    <property type="entry name" value="HIT/MYND zinc finger-like"/>
    <property type="match status" value="1"/>
</dbReference>
<evidence type="ECO:0000256" key="2">
    <source>
        <dbReference type="ARBA" id="ARBA00022771"/>
    </source>
</evidence>
<evidence type="ECO:0000313" key="6">
    <source>
        <dbReference type="EMBL" id="KJA28006.1"/>
    </source>
</evidence>
<dbReference type="OMA" id="HYQGKCD"/>
<dbReference type="InterPro" id="IPR027974">
    <property type="entry name" value="DUF4470"/>
</dbReference>
<organism evidence="6 7">
    <name type="scientific">Hypholoma sublateritium (strain FD-334 SS-4)</name>
    <dbReference type="NCBI Taxonomy" id="945553"/>
    <lineage>
        <taxon>Eukaryota</taxon>
        <taxon>Fungi</taxon>
        <taxon>Dikarya</taxon>
        <taxon>Basidiomycota</taxon>
        <taxon>Agaricomycotina</taxon>
        <taxon>Agaricomycetes</taxon>
        <taxon>Agaricomycetidae</taxon>
        <taxon>Agaricales</taxon>
        <taxon>Agaricineae</taxon>
        <taxon>Strophariaceae</taxon>
        <taxon>Hypholoma</taxon>
    </lineage>
</organism>
<dbReference type="STRING" id="945553.A0A0D2PHP0"/>
<keyword evidence="3" id="KW-0862">Zinc</keyword>
<dbReference type="AlphaFoldDB" id="A0A0D2PHP0"/>
<dbReference type="Pfam" id="PF01753">
    <property type="entry name" value="zf-MYND"/>
    <property type="match status" value="1"/>
</dbReference>